<name>A0A2I1P864_9MICO</name>
<dbReference type="RefSeq" id="WP_101850125.1">
    <property type="nucleotide sequence ID" value="NZ_PKIZ01000031.1"/>
</dbReference>
<dbReference type="InterPro" id="IPR009218">
    <property type="entry name" value="HD_phosphohydro"/>
</dbReference>
<reference evidence="1 2" key="1">
    <citation type="submission" date="2017-12" db="EMBL/GenBank/DDBJ databases">
        <title>Phylogenetic diversity of female urinary microbiome.</title>
        <authorList>
            <person name="Thomas-White K."/>
            <person name="Wolfe A.J."/>
        </authorList>
    </citation>
    <scope>NUCLEOTIDE SEQUENCE [LARGE SCALE GENOMIC DNA]</scope>
    <source>
        <strain evidence="1 2">UMB1298</strain>
    </source>
</reference>
<sequence>MPALVAWWRQDLSTLAPAAPDQAVVDAGARLLAAWTAPGRAYHSTRHLVELFWALEELTEAGEVNAGDAPLLRVAGWFHDAVYDPTAGAGANERESAALARRELEALGAAEAVVAEVERLVLLTVDHRAEGGDGGISSEGDGGALRRARAFCDADLWVLASDATRYTEYTAQVRQEYAHVPDKAFRTGRRAVLEHLGAGSVYATDHARRAWAPAAARNIAGELAGLS</sequence>
<dbReference type="Gene3D" id="1.10.3210.10">
    <property type="entry name" value="Hypothetical protein af1432"/>
    <property type="match status" value="1"/>
</dbReference>
<gene>
    <name evidence="1" type="ORF">CYJ76_11170</name>
</gene>
<organism evidence="1 2">
    <name type="scientific">Kytococcus schroeteri</name>
    <dbReference type="NCBI Taxonomy" id="138300"/>
    <lineage>
        <taxon>Bacteria</taxon>
        <taxon>Bacillati</taxon>
        <taxon>Actinomycetota</taxon>
        <taxon>Actinomycetes</taxon>
        <taxon>Micrococcales</taxon>
        <taxon>Kytococcaceae</taxon>
        <taxon>Kytococcus</taxon>
    </lineage>
</organism>
<dbReference type="OrthoDB" id="9808993at2"/>
<protein>
    <submittedName>
        <fullName evidence="1">Metal-dependent phosphohydrolase</fullName>
    </submittedName>
</protein>
<dbReference type="PIRSF" id="PIRSF035170">
    <property type="entry name" value="HD_phosphohydro"/>
    <property type="match status" value="1"/>
</dbReference>
<keyword evidence="2" id="KW-1185">Reference proteome</keyword>
<dbReference type="Proteomes" id="UP000234206">
    <property type="component" value="Unassembled WGS sequence"/>
</dbReference>
<keyword evidence="1" id="KW-0378">Hydrolase</keyword>
<comment type="caution">
    <text evidence="1">The sequence shown here is derived from an EMBL/GenBank/DDBJ whole genome shotgun (WGS) entry which is preliminary data.</text>
</comment>
<evidence type="ECO:0000313" key="2">
    <source>
        <dbReference type="Proteomes" id="UP000234206"/>
    </source>
</evidence>
<accession>A0A2I1P864</accession>
<dbReference type="GO" id="GO:0016787">
    <property type="term" value="F:hydrolase activity"/>
    <property type="evidence" value="ECO:0007669"/>
    <property type="project" value="UniProtKB-KW"/>
</dbReference>
<dbReference type="PANTHER" id="PTHR21174:SF0">
    <property type="entry name" value="HD PHOSPHOHYDROLASE FAMILY PROTEIN-RELATED"/>
    <property type="match status" value="1"/>
</dbReference>
<evidence type="ECO:0000313" key="1">
    <source>
        <dbReference type="EMBL" id="PKZ40791.1"/>
    </source>
</evidence>
<dbReference type="SUPFAM" id="SSF109604">
    <property type="entry name" value="HD-domain/PDEase-like"/>
    <property type="match status" value="1"/>
</dbReference>
<proteinExistence type="predicted"/>
<dbReference type="PANTHER" id="PTHR21174">
    <property type="match status" value="1"/>
</dbReference>
<dbReference type="EMBL" id="PKIZ01000031">
    <property type="protein sequence ID" value="PKZ40791.1"/>
    <property type="molecule type" value="Genomic_DNA"/>
</dbReference>
<dbReference type="AlphaFoldDB" id="A0A2I1P864"/>